<keyword evidence="3" id="KW-1185">Reference proteome</keyword>
<proteinExistence type="predicted"/>
<dbReference type="RefSeq" id="WP_121173247.1">
    <property type="nucleotide sequence ID" value="NZ_RBIN01000006.1"/>
</dbReference>
<dbReference type="EMBL" id="RBIN01000006">
    <property type="protein sequence ID" value="RKR02614.1"/>
    <property type="molecule type" value="Genomic_DNA"/>
</dbReference>
<name>A0A420WVQ9_9GAMM</name>
<dbReference type="Pfam" id="PF06992">
    <property type="entry name" value="Phage_lambda_P"/>
    <property type="match status" value="1"/>
</dbReference>
<comment type="caution">
    <text evidence="2">The sequence shown here is derived from an EMBL/GenBank/DDBJ whole genome shotgun (WGS) entry which is preliminary data.</text>
</comment>
<dbReference type="Proteomes" id="UP000281975">
    <property type="component" value="Unassembled WGS sequence"/>
</dbReference>
<organism evidence="2 3">
    <name type="scientific">Kushneria sinocarnis</name>
    <dbReference type="NCBI Taxonomy" id="595502"/>
    <lineage>
        <taxon>Bacteria</taxon>
        <taxon>Pseudomonadati</taxon>
        <taxon>Pseudomonadota</taxon>
        <taxon>Gammaproteobacteria</taxon>
        <taxon>Oceanospirillales</taxon>
        <taxon>Halomonadaceae</taxon>
        <taxon>Kushneria</taxon>
    </lineage>
</organism>
<dbReference type="AlphaFoldDB" id="A0A420WVQ9"/>
<gene>
    <name evidence="2" type="ORF">C7446_2332</name>
</gene>
<dbReference type="InterPro" id="IPR009731">
    <property type="entry name" value="P-like"/>
</dbReference>
<protein>
    <submittedName>
        <fullName evidence="2">Uncharacterized protein</fullName>
    </submittedName>
</protein>
<evidence type="ECO:0000313" key="3">
    <source>
        <dbReference type="Proteomes" id="UP000281975"/>
    </source>
</evidence>
<dbReference type="GO" id="GO:0006270">
    <property type="term" value="P:DNA replication initiation"/>
    <property type="evidence" value="ECO:0007669"/>
    <property type="project" value="InterPro"/>
</dbReference>
<accession>A0A420WVQ9</accession>
<feature type="region of interest" description="Disordered" evidence="1">
    <location>
        <begin position="183"/>
        <end position="208"/>
    </location>
</feature>
<sequence>MDHLFDAMRSMFGNRFASQWGAYDEGGVWLGELTHLTPGLLELGIGKLRARVRDAARAGDEAWPPQPLEFAALCEPTAEDLGMPSVDRAWREANGHAHDPEGHRWSHPAVRMAGQSIGWIEIHGTTAASRRERLEKRFAREYQALVNRVMAGEQLEARGLLENDNDRSPAELAKRAGEDRAAAAASEYGHRMTGEQGIRSLRAALGGR</sequence>
<evidence type="ECO:0000256" key="1">
    <source>
        <dbReference type="SAM" id="MobiDB-lite"/>
    </source>
</evidence>
<reference evidence="2 3" key="1">
    <citation type="submission" date="2018-10" db="EMBL/GenBank/DDBJ databases">
        <title>Genomic Encyclopedia of Type Strains, Phase IV (KMG-IV): sequencing the most valuable type-strain genomes for metagenomic binning, comparative biology and taxonomic classification.</title>
        <authorList>
            <person name="Goeker M."/>
        </authorList>
    </citation>
    <scope>NUCLEOTIDE SEQUENCE [LARGE SCALE GENOMIC DNA]</scope>
    <source>
        <strain evidence="2 3">DSM 23229</strain>
    </source>
</reference>
<evidence type="ECO:0000313" key="2">
    <source>
        <dbReference type="EMBL" id="RKR02614.1"/>
    </source>
</evidence>
<dbReference type="OrthoDB" id="5725929at2"/>